<dbReference type="AlphaFoldDB" id="A0A175W5W9"/>
<feature type="region of interest" description="Disordered" evidence="1">
    <location>
        <begin position="28"/>
        <end position="50"/>
    </location>
</feature>
<comment type="caution">
    <text evidence="2">The sequence shown here is derived from an EMBL/GenBank/DDBJ whole genome shotgun (WGS) entry which is preliminary data.</text>
</comment>
<protein>
    <submittedName>
        <fullName evidence="2">Uncharacterized protein</fullName>
    </submittedName>
</protein>
<name>A0A175W5W9_9PEZI</name>
<organism evidence="2 3">
    <name type="scientific">Madurella mycetomatis</name>
    <dbReference type="NCBI Taxonomy" id="100816"/>
    <lineage>
        <taxon>Eukaryota</taxon>
        <taxon>Fungi</taxon>
        <taxon>Dikarya</taxon>
        <taxon>Ascomycota</taxon>
        <taxon>Pezizomycotina</taxon>
        <taxon>Sordariomycetes</taxon>
        <taxon>Sordariomycetidae</taxon>
        <taxon>Sordariales</taxon>
        <taxon>Sordariales incertae sedis</taxon>
        <taxon>Madurella</taxon>
    </lineage>
</organism>
<evidence type="ECO:0000313" key="2">
    <source>
        <dbReference type="EMBL" id="KXX78965.1"/>
    </source>
</evidence>
<gene>
    <name evidence="2" type="ORF">MMYC01_204727</name>
</gene>
<reference evidence="2 3" key="1">
    <citation type="journal article" date="2016" name="Genome Announc.">
        <title>Genome Sequence of Madurella mycetomatis mm55, Isolated from a Human Mycetoma Case in Sudan.</title>
        <authorList>
            <person name="Smit S."/>
            <person name="Derks M.F."/>
            <person name="Bervoets S."/>
            <person name="Fahal A."/>
            <person name="van Leeuwen W."/>
            <person name="van Belkum A."/>
            <person name="van de Sande W.W."/>
        </authorList>
    </citation>
    <scope>NUCLEOTIDE SEQUENCE [LARGE SCALE GENOMIC DNA]</scope>
    <source>
        <strain evidence="3">mm55</strain>
    </source>
</reference>
<evidence type="ECO:0000256" key="1">
    <source>
        <dbReference type="SAM" id="MobiDB-lite"/>
    </source>
</evidence>
<dbReference type="EMBL" id="LCTW02000102">
    <property type="protein sequence ID" value="KXX78965.1"/>
    <property type="molecule type" value="Genomic_DNA"/>
</dbReference>
<proteinExistence type="predicted"/>
<accession>A0A175W5W9</accession>
<evidence type="ECO:0000313" key="3">
    <source>
        <dbReference type="Proteomes" id="UP000078237"/>
    </source>
</evidence>
<keyword evidence="3" id="KW-1185">Reference proteome</keyword>
<sequence length="128" mass="13649">MQMLARLAVQAVKGELATRAIIAPKTKPVGSGAARTHHDPSSPTGHFPSATARYRDSYIYREGHGDAGYDGVQLHCAGQKHQFKNLGAIINRNGGRSPSPAGHVAYNIDRIRGVFGDAASGDSCLRRL</sequence>
<dbReference type="Proteomes" id="UP000078237">
    <property type="component" value="Unassembled WGS sequence"/>
</dbReference>
<dbReference type="VEuPathDB" id="FungiDB:MMYC01_204727"/>